<gene>
    <name evidence="2" type="ORF">SR858_11105</name>
</gene>
<dbReference type="InterPro" id="IPR018004">
    <property type="entry name" value="KilA/APSES_HTH"/>
</dbReference>
<dbReference type="SUPFAM" id="SSF54616">
    <property type="entry name" value="DNA-binding domain of Mlu1-box binding protein MBP1"/>
    <property type="match status" value="1"/>
</dbReference>
<dbReference type="RefSeq" id="WP_019920852.1">
    <property type="nucleotide sequence ID" value="NZ_CP140152.1"/>
</dbReference>
<organism evidence="2 3">
    <name type="scientific">Duganella zoogloeoides</name>
    <dbReference type="NCBI Taxonomy" id="75659"/>
    <lineage>
        <taxon>Bacteria</taxon>
        <taxon>Pseudomonadati</taxon>
        <taxon>Pseudomonadota</taxon>
        <taxon>Betaproteobacteria</taxon>
        <taxon>Burkholderiales</taxon>
        <taxon>Oxalobacteraceae</taxon>
        <taxon>Telluria group</taxon>
        <taxon>Duganella</taxon>
    </lineage>
</organism>
<dbReference type="EMBL" id="CP140152">
    <property type="protein sequence ID" value="WQH06845.1"/>
    <property type="molecule type" value="Genomic_DNA"/>
</dbReference>
<dbReference type="InterPro" id="IPR017880">
    <property type="entry name" value="KilA_N"/>
</dbReference>
<evidence type="ECO:0000313" key="3">
    <source>
        <dbReference type="Proteomes" id="UP001326110"/>
    </source>
</evidence>
<dbReference type="PROSITE" id="PS51301">
    <property type="entry name" value="KILA_N"/>
    <property type="match status" value="1"/>
</dbReference>
<evidence type="ECO:0000259" key="1">
    <source>
        <dbReference type="PROSITE" id="PS51301"/>
    </source>
</evidence>
<dbReference type="SMART" id="SM01252">
    <property type="entry name" value="KilA-N"/>
    <property type="match status" value="1"/>
</dbReference>
<dbReference type="GeneID" id="43162685"/>
<reference evidence="2 3" key="1">
    <citation type="submission" date="2023-11" db="EMBL/GenBank/DDBJ databases">
        <title>MicrobeMod: A computational toolkit for identifying prokaryotic methylation and restriction-modification with nanopore sequencing.</title>
        <authorList>
            <person name="Crits-Christoph A."/>
            <person name="Kang S.C."/>
            <person name="Lee H."/>
            <person name="Ostrov N."/>
        </authorList>
    </citation>
    <scope>NUCLEOTIDE SEQUENCE [LARGE SCALE GENOMIC DNA]</scope>
    <source>
        <strain evidence="2 3">ATCC 25935</strain>
    </source>
</reference>
<dbReference type="InterPro" id="IPR036887">
    <property type="entry name" value="HTH_APSES_sf"/>
</dbReference>
<evidence type="ECO:0000313" key="2">
    <source>
        <dbReference type="EMBL" id="WQH06845.1"/>
    </source>
</evidence>
<dbReference type="Pfam" id="PF04383">
    <property type="entry name" value="KilA-N"/>
    <property type="match status" value="1"/>
</dbReference>
<keyword evidence="3" id="KW-1185">Reference proteome</keyword>
<dbReference type="InterPro" id="IPR058744">
    <property type="entry name" value="BstA-like_C"/>
</dbReference>
<dbReference type="Pfam" id="PF26567">
    <property type="entry name" value="BstA_C"/>
    <property type="match status" value="1"/>
</dbReference>
<dbReference type="Proteomes" id="UP001326110">
    <property type="component" value="Chromosome"/>
</dbReference>
<protein>
    <submittedName>
        <fullName evidence="2">KilA-N domain-containing protein</fullName>
    </submittedName>
</protein>
<proteinExistence type="predicted"/>
<accession>A0ABZ0Y6B6</accession>
<sequence length="254" mass="28538">MKNTQLELALIQHEADGVTIGQRAVDGFINATAMCKAANKQWNHYRSTDNTQAFLEELGRHTKIPVQSLVFSAQGAGTWVHPQVAIHLAQWLSPVFAVRVTQWVSEWMAGGVPGMAGGGNLPVHIQRYMVNRGAIPATHFSMLNEIIFGLIAPMESEGYTLPEGLVPDISEGRMFSKWIRDEKGVEPSMFPSYKHRYMDGRVVDARLYPNEYLADFRAHFNNVWLPQKALKYFQERDPVALTYLPKLLTAPAKA</sequence>
<name>A0ABZ0Y6B6_9BURK</name>
<feature type="domain" description="KilA-N" evidence="1">
    <location>
        <begin position="7"/>
        <end position="107"/>
    </location>
</feature>